<dbReference type="RefSeq" id="WP_137403500.1">
    <property type="nucleotide sequence ID" value="NZ_BMIU01000015.1"/>
</dbReference>
<reference evidence="2" key="1">
    <citation type="journal article" date="2019" name="Int. J. Syst. Evol. Microbiol.">
        <title>The Global Catalogue of Microorganisms (GCM) 10K type strain sequencing project: providing services to taxonomists for standard genome sequencing and annotation.</title>
        <authorList>
            <consortium name="The Broad Institute Genomics Platform"/>
            <consortium name="The Broad Institute Genome Sequencing Center for Infectious Disease"/>
            <person name="Wu L."/>
            <person name="Ma J."/>
        </authorList>
    </citation>
    <scope>NUCLEOTIDE SEQUENCE [LARGE SCALE GENOMIC DNA]</scope>
    <source>
        <strain evidence="2">CGMCC 1.15407</strain>
    </source>
</reference>
<comment type="caution">
    <text evidence="1">The sequence shown here is derived from an EMBL/GenBank/DDBJ whole genome shotgun (WGS) entry which is preliminary data.</text>
</comment>
<gene>
    <name evidence="1" type="ORF">GCM10011339_29210</name>
</gene>
<evidence type="ECO:0000313" key="1">
    <source>
        <dbReference type="EMBL" id="GGF38772.1"/>
    </source>
</evidence>
<dbReference type="InterPro" id="IPR025394">
    <property type="entry name" value="DUF4127"/>
</dbReference>
<dbReference type="Pfam" id="PF13552">
    <property type="entry name" value="DUF4127"/>
    <property type="match status" value="1"/>
</dbReference>
<name>A0ABQ1V4N1_9BACT</name>
<evidence type="ECO:0008006" key="3">
    <source>
        <dbReference type="Google" id="ProtNLM"/>
    </source>
</evidence>
<dbReference type="EMBL" id="BMIU01000015">
    <property type="protein sequence ID" value="GGF38772.1"/>
    <property type="molecule type" value="Genomic_DNA"/>
</dbReference>
<keyword evidence="2" id="KW-1185">Reference proteome</keyword>
<organism evidence="1 2">
    <name type="scientific">Echinicola rosea</name>
    <dbReference type="NCBI Taxonomy" id="1807691"/>
    <lineage>
        <taxon>Bacteria</taxon>
        <taxon>Pseudomonadati</taxon>
        <taxon>Bacteroidota</taxon>
        <taxon>Cytophagia</taxon>
        <taxon>Cytophagales</taxon>
        <taxon>Cyclobacteriaceae</taxon>
        <taxon>Echinicola</taxon>
    </lineage>
</organism>
<protein>
    <recommendedName>
        <fullName evidence="3">DUF4127 family protein</fullName>
    </recommendedName>
</protein>
<dbReference type="Proteomes" id="UP000647339">
    <property type="component" value="Unassembled WGS sequence"/>
</dbReference>
<accession>A0ABQ1V4N1</accession>
<sequence length="522" mass="59037">MKSILTVLIWLLSISTNVFASPIKEKLLLIPLDDRPPCLQFPVKLGDIVGVEIITPPKELLGNLHEAGNTDALARWIKRQPIEDLDGLILAADMLAYGGLVASRKYGVKVDTALRRLELIKSIKEKHPHLPVLVQSVIMRLAPTADGTNEAYRVKLAKWASTVDPTEKLALERQLPKAVISDYLDARNRNHQVNRQLIEWANEGLIDYLVLSQDDAKPTGLHVAEKEQVLRLAQRSKLKDKVAIQTGTDEVAMLLLSRLVNQQNHLKPRVSVYYSSETMRYEMMPFEDDPLDETVHKMVTSAGGVVVEQGENPELHWYIYTSRYSEEETKRFIEAIVQAVEKGEKVILSDIDPIGDVQGGAATFSEAMIKSGILPKLYGYASWNTAGNTLGTALPQGFLYHAYRSTTEQEKEAIGNPSSQHWFTIHRMVNDYVYNNTVREALKEAFGMEYTNATVLSSDRLEVAENMAFDTINSSLEDIVHYNFQDRFEVKHLKFELPWNRAFEALIDFELIKLPVKKVDHQ</sequence>
<evidence type="ECO:0000313" key="2">
    <source>
        <dbReference type="Proteomes" id="UP000647339"/>
    </source>
</evidence>
<proteinExistence type="predicted"/>